<dbReference type="PANTHER" id="PTHR36039:SF2">
    <property type="entry name" value="RNA LIGASE_CYCLIC NUCLEOTIDE PHOSPHODIESTERASE FAMILY PROTEIN"/>
    <property type="match status" value="1"/>
</dbReference>
<gene>
    <name evidence="1" type="ORF">DFP97_1551</name>
</gene>
<organism evidence="1 2">
    <name type="scientific">Paenibacillus prosopidis</name>
    <dbReference type="NCBI Taxonomy" id="630520"/>
    <lineage>
        <taxon>Bacteria</taxon>
        <taxon>Bacillati</taxon>
        <taxon>Bacillota</taxon>
        <taxon>Bacilli</taxon>
        <taxon>Bacillales</taxon>
        <taxon>Paenibacillaceae</taxon>
        <taxon>Paenibacillus</taxon>
    </lineage>
</organism>
<keyword evidence="2" id="KW-1185">Reference proteome</keyword>
<evidence type="ECO:0000313" key="2">
    <source>
        <dbReference type="Proteomes" id="UP000252415"/>
    </source>
</evidence>
<comment type="caution">
    <text evidence="1">The sequence shown here is derived from an EMBL/GenBank/DDBJ whole genome shotgun (WGS) entry which is preliminary data.</text>
</comment>
<protein>
    <submittedName>
        <fullName evidence="1">2'-5' RNA ligase superfamily protein</fullName>
    </submittedName>
</protein>
<dbReference type="GO" id="GO:0016874">
    <property type="term" value="F:ligase activity"/>
    <property type="evidence" value="ECO:0007669"/>
    <property type="project" value="UniProtKB-KW"/>
</dbReference>
<evidence type="ECO:0000313" key="1">
    <source>
        <dbReference type="EMBL" id="RCW39726.1"/>
    </source>
</evidence>
<reference evidence="1 2" key="1">
    <citation type="submission" date="2018-07" db="EMBL/GenBank/DDBJ databases">
        <title>Genomic Encyclopedia of Type Strains, Phase III (KMG-III): the genomes of soil and plant-associated and newly described type strains.</title>
        <authorList>
            <person name="Whitman W."/>
        </authorList>
    </citation>
    <scope>NUCLEOTIDE SEQUENCE [LARGE SCALE GENOMIC DNA]</scope>
    <source>
        <strain evidence="1 2">CECT 7506</strain>
    </source>
</reference>
<dbReference type="AlphaFoldDB" id="A0A368VF14"/>
<dbReference type="Gene3D" id="3.90.1140.10">
    <property type="entry name" value="Cyclic phosphodiesterase"/>
    <property type="match status" value="1"/>
</dbReference>
<proteinExistence type="predicted"/>
<accession>A0A368VF14</accession>
<dbReference type="InterPro" id="IPR009097">
    <property type="entry name" value="Cyclic_Pdiesterase"/>
</dbReference>
<dbReference type="Proteomes" id="UP000252415">
    <property type="component" value="Unassembled WGS sequence"/>
</dbReference>
<dbReference type="OrthoDB" id="463286at2"/>
<sequence>MYAVVAHFDPETEFYIKTIWKELCEKSISKYAEEVPDRRPHITLADYTEIDEAFISTFEKYYRSKAKIHVVFSTLGTFINTGALLLTPTPAKELFELHNNHHKNFNTYSNPQSLYLPNQWIPHCTLANRLSPNKLAEAFNFCNSRMNTMHSEIVEVSIIKVVYHNNKAISVPAISKASLK</sequence>
<dbReference type="EMBL" id="QPJD01000055">
    <property type="protein sequence ID" value="RCW39726.1"/>
    <property type="molecule type" value="Genomic_DNA"/>
</dbReference>
<dbReference type="PANTHER" id="PTHR36039">
    <property type="match status" value="1"/>
</dbReference>
<dbReference type="SUPFAM" id="SSF55144">
    <property type="entry name" value="LigT-like"/>
    <property type="match status" value="1"/>
</dbReference>
<dbReference type="Pfam" id="PF13563">
    <property type="entry name" value="2_5_RNA_ligase2"/>
    <property type="match status" value="1"/>
</dbReference>
<keyword evidence="1" id="KW-0436">Ligase</keyword>
<name>A0A368VF14_9BACL</name>